<dbReference type="EMBL" id="BARU01017094">
    <property type="protein sequence ID" value="GAH56274.1"/>
    <property type="molecule type" value="Genomic_DNA"/>
</dbReference>
<evidence type="ECO:0000256" key="5">
    <source>
        <dbReference type="ARBA" id="ARBA00023014"/>
    </source>
</evidence>
<dbReference type="GO" id="GO:0019288">
    <property type="term" value="P:isopentenyl diphosphate biosynthetic process, methylerythritol 4-phosphate pathway"/>
    <property type="evidence" value="ECO:0007669"/>
    <property type="project" value="InterPro"/>
</dbReference>
<dbReference type="Gene3D" id="3.40.1010.20">
    <property type="entry name" value="4-hydroxy-3-methylbut-2-enyl diphosphate reductase, catalytic domain"/>
    <property type="match status" value="1"/>
</dbReference>
<dbReference type="GO" id="GO:0051539">
    <property type="term" value="F:4 iron, 4 sulfur cluster binding"/>
    <property type="evidence" value="ECO:0007669"/>
    <property type="project" value="UniProtKB-KW"/>
</dbReference>
<evidence type="ECO:0008006" key="7">
    <source>
        <dbReference type="Google" id="ProtNLM"/>
    </source>
</evidence>
<dbReference type="Gene3D" id="3.40.50.11270">
    <property type="match status" value="1"/>
</dbReference>
<reference evidence="6" key="1">
    <citation type="journal article" date="2014" name="Front. Microbiol.">
        <title>High frequency of phylogenetically diverse reductive dehalogenase-homologous genes in deep subseafloor sedimentary metagenomes.</title>
        <authorList>
            <person name="Kawai M."/>
            <person name="Futagami T."/>
            <person name="Toyoda A."/>
            <person name="Takaki Y."/>
            <person name="Nishi S."/>
            <person name="Hori S."/>
            <person name="Arai W."/>
            <person name="Tsubouchi T."/>
            <person name="Morono Y."/>
            <person name="Uchiyama I."/>
            <person name="Ito T."/>
            <person name="Fujiyama A."/>
            <person name="Inagaki F."/>
            <person name="Takami H."/>
        </authorList>
    </citation>
    <scope>NUCLEOTIDE SEQUENCE</scope>
    <source>
        <strain evidence="6">Expedition CK06-06</strain>
    </source>
</reference>
<proteinExistence type="predicted"/>
<keyword evidence="3" id="KW-0479">Metal-binding</keyword>
<keyword evidence="2" id="KW-0004">4Fe-4S</keyword>
<name>X1HR08_9ZZZZ</name>
<comment type="cofactor">
    <cofactor evidence="1">
        <name>[4Fe-4S] cluster</name>
        <dbReference type="ChEBI" id="CHEBI:49883"/>
    </cofactor>
</comment>
<gene>
    <name evidence="6" type="ORF">S03H2_28382</name>
</gene>
<dbReference type="AlphaFoldDB" id="X1HR08"/>
<dbReference type="PANTHER" id="PTHR30426">
    <property type="entry name" value="4-HYDROXY-3-METHYLBUT-2-ENYL DIPHOSPHATE REDUCTASE"/>
    <property type="match status" value="1"/>
</dbReference>
<keyword evidence="4" id="KW-0408">Iron</keyword>
<sequence>MKIEIDQQSGFCFGVEKVIKIAEDILKEEGKVYCLGEIVHNQREMERLVSLGLATIDYETYRNMKNCKVLIRAHGEPPETYEIAKKNNIQLLDGTCPIVDRLQKKVKIGYEEMKKKDGQVVIFGKEKHAEVIGLKGQAEGKAIVVNHLQELDQIDFSKPVVLYSQTTRNKKNTGSWAGI</sequence>
<dbReference type="Pfam" id="PF02401">
    <property type="entry name" value="LYTB"/>
    <property type="match status" value="1"/>
</dbReference>
<dbReference type="GO" id="GO:0050992">
    <property type="term" value="P:dimethylallyl diphosphate biosynthetic process"/>
    <property type="evidence" value="ECO:0007669"/>
    <property type="project" value="InterPro"/>
</dbReference>
<feature type="non-terminal residue" evidence="6">
    <location>
        <position position="179"/>
    </location>
</feature>
<dbReference type="GO" id="GO:0046872">
    <property type="term" value="F:metal ion binding"/>
    <property type="evidence" value="ECO:0007669"/>
    <property type="project" value="UniProtKB-KW"/>
</dbReference>
<evidence type="ECO:0000256" key="4">
    <source>
        <dbReference type="ARBA" id="ARBA00023004"/>
    </source>
</evidence>
<organism evidence="6">
    <name type="scientific">marine sediment metagenome</name>
    <dbReference type="NCBI Taxonomy" id="412755"/>
    <lineage>
        <taxon>unclassified sequences</taxon>
        <taxon>metagenomes</taxon>
        <taxon>ecological metagenomes</taxon>
    </lineage>
</organism>
<evidence type="ECO:0000256" key="1">
    <source>
        <dbReference type="ARBA" id="ARBA00001966"/>
    </source>
</evidence>
<evidence type="ECO:0000313" key="6">
    <source>
        <dbReference type="EMBL" id="GAH56274.1"/>
    </source>
</evidence>
<evidence type="ECO:0000256" key="2">
    <source>
        <dbReference type="ARBA" id="ARBA00022485"/>
    </source>
</evidence>
<accession>X1HR08</accession>
<keyword evidence="5" id="KW-0411">Iron-sulfur</keyword>
<dbReference type="InterPro" id="IPR003451">
    <property type="entry name" value="LytB/IspH"/>
</dbReference>
<comment type="caution">
    <text evidence="6">The sequence shown here is derived from an EMBL/GenBank/DDBJ whole genome shotgun (WGS) entry which is preliminary data.</text>
</comment>
<protein>
    <recommendedName>
        <fullName evidence="7">4-hydroxy-3-methylbut-2-enyl diphosphate reductase</fullName>
    </recommendedName>
</protein>
<dbReference type="GO" id="GO:0051745">
    <property type="term" value="F:4-hydroxy-3-methylbut-2-enyl diphosphate reductase activity"/>
    <property type="evidence" value="ECO:0007669"/>
    <property type="project" value="InterPro"/>
</dbReference>
<evidence type="ECO:0000256" key="3">
    <source>
        <dbReference type="ARBA" id="ARBA00022723"/>
    </source>
</evidence>
<dbReference type="PANTHER" id="PTHR30426:SF0">
    <property type="entry name" value="4-HYDROXY-3-METHYLBUT-2-ENYL DIPHOSPHATE REDUCTASE"/>
    <property type="match status" value="1"/>
</dbReference>